<organism evidence="3 4">
    <name type="scientific">Rhodoplanes serenus</name>
    <dbReference type="NCBI Taxonomy" id="200615"/>
    <lineage>
        <taxon>Bacteria</taxon>
        <taxon>Pseudomonadati</taxon>
        <taxon>Pseudomonadota</taxon>
        <taxon>Alphaproteobacteria</taxon>
        <taxon>Hyphomicrobiales</taxon>
        <taxon>Nitrobacteraceae</taxon>
        <taxon>Rhodoplanes</taxon>
    </lineage>
</organism>
<dbReference type="GO" id="GO:0004803">
    <property type="term" value="F:transposase activity"/>
    <property type="evidence" value="ECO:0007669"/>
    <property type="project" value="InterPro"/>
</dbReference>
<evidence type="ECO:0000259" key="2">
    <source>
        <dbReference type="Pfam" id="PF02371"/>
    </source>
</evidence>
<dbReference type="OrthoDB" id="5289737at2"/>
<dbReference type="PANTHER" id="PTHR33055">
    <property type="entry name" value="TRANSPOSASE FOR INSERTION SEQUENCE ELEMENT IS1111A"/>
    <property type="match status" value="1"/>
</dbReference>
<dbReference type="AlphaFoldDB" id="A0A3S5CYD2"/>
<comment type="caution">
    <text evidence="3">The sequence shown here is derived from an EMBL/GenBank/DDBJ whole genome shotgun (WGS) entry which is preliminary data.</text>
</comment>
<gene>
    <name evidence="3" type="ORF">RHODGE_RHODGE_02182</name>
</gene>
<sequence>MSIPMIGLDLAKTIFHVHGIDASGTVVLRRSLRRGQVERFFAALSPCVVEMEGVWRIAPLGRLLQRLGHAVRMMPAHYVKPSVKRNKTDGRDAEAICEAASRPTMRFVAIKSEDAQTVLALHRNRALLVRQRTMTANAMRAGLAEFGIVAAQGKAGLDALLKELAAGPQGLPEAARAALSLLAVQWETVDALVRKLEAQIARLARADAAARRLMEIPGVGPITASMVVAKVPDAGLFDGARDFAAWIGLTPRQDSTGGKQRSVGISKQGDRTLRQLLVLGATSQLRQARAKGIRDPWLRDLLARRPAKVVAVALAAKTARIIWALLETGERYRAKDLPENLPEGRHQSLPAAA</sequence>
<feature type="domain" description="Transposase IS110-like N-terminal" evidence="1">
    <location>
        <begin position="6"/>
        <end position="145"/>
    </location>
</feature>
<dbReference type="NCBIfam" id="NF033542">
    <property type="entry name" value="transpos_IS110"/>
    <property type="match status" value="1"/>
</dbReference>
<dbReference type="GO" id="GO:0003677">
    <property type="term" value="F:DNA binding"/>
    <property type="evidence" value="ECO:0007669"/>
    <property type="project" value="InterPro"/>
</dbReference>
<dbReference type="InterPro" id="IPR003346">
    <property type="entry name" value="Transposase_20"/>
</dbReference>
<evidence type="ECO:0000313" key="4">
    <source>
        <dbReference type="Proteomes" id="UP000289200"/>
    </source>
</evidence>
<protein>
    <submittedName>
        <fullName evidence="3">Uncharacterized protein</fullName>
    </submittedName>
</protein>
<reference evidence="4" key="1">
    <citation type="submission" date="2018-10" db="EMBL/GenBank/DDBJ databases">
        <authorList>
            <person name="Peiro R."/>
            <person name="Begona"/>
            <person name="Cbmso G."/>
            <person name="Lopez M."/>
            <person name="Gonzalez S."/>
            <person name="Sacristan E."/>
            <person name="Castillo E."/>
        </authorList>
    </citation>
    <scope>NUCLEOTIDE SEQUENCE [LARGE SCALE GENOMIC DNA]</scope>
</reference>
<dbReference type="RefSeq" id="WP_129608998.1">
    <property type="nucleotide sequence ID" value="NZ_UWOC01000138.1"/>
</dbReference>
<proteinExistence type="predicted"/>
<feature type="domain" description="Transposase IS116/IS110/IS902 C-terminal" evidence="2">
    <location>
        <begin position="210"/>
        <end position="288"/>
    </location>
</feature>
<dbReference type="InterPro" id="IPR002525">
    <property type="entry name" value="Transp_IS110-like_N"/>
</dbReference>
<evidence type="ECO:0000259" key="1">
    <source>
        <dbReference type="Pfam" id="PF01548"/>
    </source>
</evidence>
<dbReference type="PANTHER" id="PTHR33055:SF3">
    <property type="entry name" value="PUTATIVE TRANSPOSASE FOR IS117-RELATED"/>
    <property type="match status" value="1"/>
</dbReference>
<dbReference type="EMBL" id="UWOC01000138">
    <property type="protein sequence ID" value="VCU09005.1"/>
    <property type="molecule type" value="Genomic_DNA"/>
</dbReference>
<dbReference type="InterPro" id="IPR047650">
    <property type="entry name" value="Transpos_IS110"/>
</dbReference>
<dbReference type="GO" id="GO:0006313">
    <property type="term" value="P:DNA transposition"/>
    <property type="evidence" value="ECO:0007669"/>
    <property type="project" value="InterPro"/>
</dbReference>
<name>A0A3S5CYD2_9BRAD</name>
<dbReference type="Pfam" id="PF01548">
    <property type="entry name" value="DEDD_Tnp_IS110"/>
    <property type="match status" value="1"/>
</dbReference>
<evidence type="ECO:0000313" key="3">
    <source>
        <dbReference type="EMBL" id="VCU09005.1"/>
    </source>
</evidence>
<dbReference type="Proteomes" id="UP000289200">
    <property type="component" value="Unassembled WGS sequence"/>
</dbReference>
<keyword evidence="4" id="KW-1185">Reference proteome</keyword>
<dbReference type="Pfam" id="PF02371">
    <property type="entry name" value="Transposase_20"/>
    <property type="match status" value="1"/>
</dbReference>
<accession>A0A3S5CYD2</accession>